<accession>A0AAN8FA55</accession>
<protein>
    <submittedName>
        <fullName evidence="1">Uncharacterized protein</fullName>
    </submittedName>
</protein>
<dbReference type="Proteomes" id="UP001331761">
    <property type="component" value="Unassembled WGS sequence"/>
</dbReference>
<evidence type="ECO:0000313" key="1">
    <source>
        <dbReference type="EMBL" id="KAK5973250.1"/>
    </source>
</evidence>
<dbReference type="EMBL" id="WIXE01015721">
    <property type="protein sequence ID" value="KAK5973250.1"/>
    <property type="molecule type" value="Genomic_DNA"/>
</dbReference>
<name>A0AAN8FA55_TRICO</name>
<sequence>VVREYHLKDDDREVRDFVHLQSELFRVLVAIAKLGAANESRKGAAEEAKRALAAAEKFGIIRPTDRELYERTNKVSTIPEE</sequence>
<gene>
    <name evidence="1" type="ORF">GCK32_006463</name>
</gene>
<reference evidence="1 2" key="1">
    <citation type="submission" date="2019-10" db="EMBL/GenBank/DDBJ databases">
        <title>Assembly and Annotation for the nematode Trichostrongylus colubriformis.</title>
        <authorList>
            <person name="Martin J."/>
        </authorList>
    </citation>
    <scope>NUCLEOTIDE SEQUENCE [LARGE SCALE GENOMIC DNA]</scope>
    <source>
        <strain evidence="1">G859</strain>
        <tissue evidence="1">Whole worm</tissue>
    </source>
</reference>
<comment type="caution">
    <text evidence="1">The sequence shown here is derived from an EMBL/GenBank/DDBJ whole genome shotgun (WGS) entry which is preliminary data.</text>
</comment>
<organism evidence="1 2">
    <name type="scientific">Trichostrongylus colubriformis</name>
    <name type="common">Black scour worm</name>
    <dbReference type="NCBI Taxonomy" id="6319"/>
    <lineage>
        <taxon>Eukaryota</taxon>
        <taxon>Metazoa</taxon>
        <taxon>Ecdysozoa</taxon>
        <taxon>Nematoda</taxon>
        <taxon>Chromadorea</taxon>
        <taxon>Rhabditida</taxon>
        <taxon>Rhabditina</taxon>
        <taxon>Rhabditomorpha</taxon>
        <taxon>Strongyloidea</taxon>
        <taxon>Trichostrongylidae</taxon>
        <taxon>Trichostrongylus</taxon>
    </lineage>
</organism>
<keyword evidence="2" id="KW-1185">Reference proteome</keyword>
<dbReference type="AlphaFoldDB" id="A0AAN8FA55"/>
<evidence type="ECO:0000313" key="2">
    <source>
        <dbReference type="Proteomes" id="UP001331761"/>
    </source>
</evidence>
<proteinExistence type="predicted"/>
<feature type="non-terminal residue" evidence="1">
    <location>
        <position position="1"/>
    </location>
</feature>